<accession>A0A0L7LEH3</accession>
<dbReference type="CDD" id="cd22419">
    <property type="entry name" value="KH-I_ASCC1"/>
    <property type="match status" value="1"/>
</dbReference>
<dbReference type="SMART" id="SM00322">
    <property type="entry name" value="KH"/>
    <property type="match status" value="1"/>
</dbReference>
<name>A0A0L7LEH3_OPEBR</name>
<dbReference type="InterPro" id="IPR047538">
    <property type="entry name" value="KH-I_ASCC1"/>
</dbReference>
<dbReference type="GO" id="GO:0006307">
    <property type="term" value="P:DNA alkylation repair"/>
    <property type="evidence" value="ECO:0007669"/>
    <property type="project" value="InterPro"/>
</dbReference>
<gene>
    <name evidence="4" type="ORF">OBRU01_09296</name>
</gene>
<feature type="compositionally biased region" description="Low complexity" evidence="2">
    <location>
        <begin position="1"/>
        <end position="25"/>
    </location>
</feature>
<evidence type="ECO:0000313" key="5">
    <source>
        <dbReference type="Proteomes" id="UP000037510"/>
    </source>
</evidence>
<dbReference type="InterPro" id="IPR036612">
    <property type="entry name" value="KH_dom_type_1_sf"/>
</dbReference>
<feature type="compositionally biased region" description="Polar residues" evidence="2">
    <location>
        <begin position="41"/>
        <end position="54"/>
    </location>
</feature>
<sequence length="315" mass="34800">MEQVTGLGQQQQQQLAGLDLQPQAPKSAGAGRYIPPHLRRQQQGSSAQGATLDTNKCMDDEAEGGGDNIAVATVDSSSITTSFHVAKHYFGYIIGKKGATKMRIESETKTIIIIPKRGEAGDICILGPTEANVSAAKLQINNVVMFARKKQRQDNLTEEFTADQDRVLKETPSRGIEESIFTRTGKLHLTLGVMTLKDDEEIMNVSKMLVEAREKIILVKDLAYMNNDPEKIDVLYARVYEEDGNDGVLQTLADHSDTDADVVMKRVPFDGTEILERFAGYDFGVLELSEIHLSQCGTEREDGYWVPTCVISCKQ</sequence>
<dbReference type="Gene3D" id="3.30.1370.10">
    <property type="entry name" value="K Homology domain, type 1"/>
    <property type="match status" value="1"/>
</dbReference>
<organism evidence="4 5">
    <name type="scientific">Operophtera brumata</name>
    <name type="common">Winter moth</name>
    <name type="synonym">Phalaena brumata</name>
    <dbReference type="NCBI Taxonomy" id="104452"/>
    <lineage>
        <taxon>Eukaryota</taxon>
        <taxon>Metazoa</taxon>
        <taxon>Ecdysozoa</taxon>
        <taxon>Arthropoda</taxon>
        <taxon>Hexapoda</taxon>
        <taxon>Insecta</taxon>
        <taxon>Pterygota</taxon>
        <taxon>Neoptera</taxon>
        <taxon>Endopterygota</taxon>
        <taxon>Lepidoptera</taxon>
        <taxon>Glossata</taxon>
        <taxon>Ditrysia</taxon>
        <taxon>Geometroidea</taxon>
        <taxon>Geometridae</taxon>
        <taxon>Larentiinae</taxon>
        <taxon>Operophtera</taxon>
    </lineage>
</organism>
<dbReference type="InterPro" id="IPR004088">
    <property type="entry name" value="KH_dom_type_1"/>
</dbReference>
<dbReference type="PANTHER" id="PTHR13360">
    <property type="entry name" value="ACTIVATING SIGNAL COINTEGRATOR 1 COMPLEX SUBUNIT 1"/>
    <property type="match status" value="1"/>
</dbReference>
<keyword evidence="1" id="KW-0694">RNA-binding</keyword>
<protein>
    <submittedName>
        <fullName evidence="4">Activating signal cointegrator 1 complex subunit 1</fullName>
    </submittedName>
</protein>
<reference evidence="4 5" key="1">
    <citation type="journal article" date="2015" name="Genome Biol. Evol.">
        <title>The genome of winter moth (Operophtera brumata) provides a genomic perspective on sexual dimorphism and phenology.</title>
        <authorList>
            <person name="Derks M.F."/>
            <person name="Smit S."/>
            <person name="Salis L."/>
            <person name="Schijlen E."/>
            <person name="Bossers A."/>
            <person name="Mateman C."/>
            <person name="Pijl A.S."/>
            <person name="de Ridder D."/>
            <person name="Groenen M.A."/>
            <person name="Visser M.E."/>
            <person name="Megens H.J."/>
        </authorList>
    </citation>
    <scope>NUCLEOTIDE SEQUENCE [LARGE SCALE GENOMIC DNA]</scope>
    <source>
        <strain evidence="4">WM2013NL</strain>
        <tissue evidence="4">Head and thorax</tissue>
    </source>
</reference>
<comment type="caution">
    <text evidence="4">The sequence shown here is derived from an EMBL/GenBank/DDBJ whole genome shotgun (WGS) entry which is preliminary data.</text>
</comment>
<dbReference type="Proteomes" id="UP000037510">
    <property type="component" value="Unassembled WGS sequence"/>
</dbReference>
<dbReference type="GO" id="GO:0003723">
    <property type="term" value="F:RNA binding"/>
    <property type="evidence" value="ECO:0007669"/>
    <property type="project" value="UniProtKB-UniRule"/>
</dbReference>
<dbReference type="Pfam" id="PF10469">
    <property type="entry name" value="AKAP7_NLS"/>
    <property type="match status" value="1"/>
</dbReference>
<dbReference type="PANTHER" id="PTHR13360:SF1">
    <property type="entry name" value="ACTIVATING SIGNAL COINTEGRATOR 1 COMPLEX SUBUNIT 1"/>
    <property type="match status" value="1"/>
</dbReference>
<dbReference type="SUPFAM" id="SSF54791">
    <property type="entry name" value="Eukaryotic type KH-domain (KH-domain type I)"/>
    <property type="match status" value="1"/>
</dbReference>
<dbReference type="InterPro" id="IPR019510">
    <property type="entry name" value="AKAP7-like_phosphoesterase"/>
</dbReference>
<evidence type="ECO:0000313" key="4">
    <source>
        <dbReference type="EMBL" id="KOB73601.1"/>
    </source>
</evidence>
<evidence type="ECO:0000256" key="1">
    <source>
        <dbReference type="PROSITE-ProRule" id="PRU00117"/>
    </source>
</evidence>
<dbReference type="Gene3D" id="3.90.1140.10">
    <property type="entry name" value="Cyclic phosphodiesterase"/>
    <property type="match status" value="2"/>
</dbReference>
<feature type="region of interest" description="Disordered" evidence="2">
    <location>
        <begin position="1"/>
        <end position="61"/>
    </location>
</feature>
<dbReference type="InterPro" id="IPR004087">
    <property type="entry name" value="KH_dom"/>
</dbReference>
<dbReference type="Pfam" id="PF00013">
    <property type="entry name" value="KH_1"/>
    <property type="match status" value="1"/>
</dbReference>
<evidence type="ECO:0000259" key="3">
    <source>
        <dbReference type="SMART" id="SM00322"/>
    </source>
</evidence>
<evidence type="ECO:0000256" key="2">
    <source>
        <dbReference type="SAM" id="MobiDB-lite"/>
    </source>
</evidence>
<dbReference type="EMBL" id="JTDY01001540">
    <property type="protein sequence ID" value="KOB73601.1"/>
    <property type="molecule type" value="Genomic_DNA"/>
</dbReference>
<feature type="domain" description="K Homology" evidence="3">
    <location>
        <begin position="77"/>
        <end position="145"/>
    </location>
</feature>
<dbReference type="GO" id="GO:0005634">
    <property type="term" value="C:nucleus"/>
    <property type="evidence" value="ECO:0007669"/>
    <property type="project" value="TreeGrafter"/>
</dbReference>
<dbReference type="GO" id="GO:0006355">
    <property type="term" value="P:regulation of DNA-templated transcription"/>
    <property type="evidence" value="ECO:0007669"/>
    <property type="project" value="TreeGrafter"/>
</dbReference>
<proteinExistence type="predicted"/>
<dbReference type="AlphaFoldDB" id="A0A0L7LEH3"/>
<dbReference type="PROSITE" id="PS50084">
    <property type="entry name" value="KH_TYPE_1"/>
    <property type="match status" value="1"/>
</dbReference>
<dbReference type="STRING" id="104452.A0A0L7LEH3"/>
<keyword evidence="5" id="KW-1185">Reference proteome</keyword>
<dbReference type="InterPro" id="IPR009210">
    <property type="entry name" value="ASCC1"/>
</dbReference>